<dbReference type="STRING" id="1237149.C900_02497"/>
<evidence type="ECO:0000256" key="6">
    <source>
        <dbReference type="ARBA" id="ARBA00022825"/>
    </source>
</evidence>
<dbReference type="eggNOG" id="COG1404">
    <property type="taxonomic scope" value="Bacteria"/>
</dbReference>
<comment type="similarity">
    <text evidence="9">Belongs to the peptidase S8 family.</text>
</comment>
<evidence type="ECO:0000313" key="12">
    <source>
        <dbReference type="Proteomes" id="UP000011135"/>
    </source>
</evidence>
<evidence type="ECO:0000256" key="8">
    <source>
        <dbReference type="ARBA" id="ARBA00023273"/>
    </source>
</evidence>
<dbReference type="InterPro" id="IPR053879">
    <property type="entry name" value="HYDIN_VesB_CFA65-like_Ig"/>
</dbReference>
<dbReference type="Gene3D" id="2.60.40.10">
    <property type="entry name" value="Immunoglobulins"/>
    <property type="match status" value="4"/>
</dbReference>
<feature type="active site" description="Charge relay system" evidence="9">
    <location>
        <position position="207"/>
    </location>
</feature>
<dbReference type="InterPro" id="IPR029062">
    <property type="entry name" value="Class_I_gatase-like"/>
</dbReference>
<dbReference type="InterPro" id="IPR003961">
    <property type="entry name" value="FN3_dom"/>
</dbReference>
<evidence type="ECO:0000259" key="10">
    <source>
        <dbReference type="PROSITE" id="PS50853"/>
    </source>
</evidence>
<comment type="caution">
    <text evidence="11">The sequence shown here is derived from an EMBL/GenBank/DDBJ whole genome shotgun (WGS) entry which is preliminary data.</text>
</comment>
<comment type="subcellular location">
    <subcellularLocation>
        <location evidence="1">Cell projection</location>
        <location evidence="1">Cilium</location>
    </subcellularLocation>
    <subcellularLocation>
        <location evidence="2">Cytoplasm</location>
    </subcellularLocation>
</comment>
<dbReference type="SUPFAM" id="SSF49265">
    <property type="entry name" value="Fibronectin type III"/>
    <property type="match status" value="1"/>
</dbReference>
<dbReference type="RefSeq" id="WP_009579906.1">
    <property type="nucleotide sequence ID" value="NZ_AMZN01000037.1"/>
</dbReference>
<dbReference type="OrthoDB" id="9798386at2"/>
<dbReference type="InterPro" id="IPR022398">
    <property type="entry name" value="Peptidase_S8_His-AS"/>
</dbReference>
<dbReference type="Pfam" id="PF18962">
    <property type="entry name" value="Por_Secre_tail"/>
    <property type="match status" value="1"/>
</dbReference>
<evidence type="ECO:0000256" key="7">
    <source>
        <dbReference type="ARBA" id="ARBA00023069"/>
    </source>
</evidence>
<dbReference type="Gene3D" id="3.40.50.200">
    <property type="entry name" value="Peptidase S8/S53 domain"/>
    <property type="match status" value="1"/>
</dbReference>
<keyword evidence="3" id="KW-0963">Cytoplasm</keyword>
<sequence length="2064" mass="223429">MVGFFRLILFLVFFVPGLLQGQAQLYEKEHVIRIKFNGSYINEIKPSTFSRTSEGYVKTGLSSLDALNEQFGALELRRVFSDGGKYRERREKFGLHLWYEVRFDASKASSVQKLLNNYSGCIAIQQAEPLYSKHRGGISGLPFLSKPVANFSDGTGQNYTTNDPRLVEQWHYNNTTQTGGTSGADIKLLSAWDLQKGSSDVVISIHDGGIDVDHTDIADNMWINLAELNGTPGIDDDGNGYIDDIYGYNLADNTGNILADDHGTHVAGTVAAVNNNNIGVAGVAGGSGSGDGARLMSCQVFGNSIGGFAESYAYAADNGAVISQNSWGYTYSGYYEQVVLDAIDYFIANAGFDENGNPVGPMQGGIVIFAAGNSNSSAAYYPGYYEPVLSVASTNHNDQKSYYSNYGSWVDVSAPGGETAVTNQGILSTLPNNNYGFFQGTSMACPHVSGVAALIVSQFGGAGFTPAQLRFRLTETTDDIDDVNSSFSGQLGTGRINAFAALLQDDGIAPDQIADLVASELRHDQATVSWTAPADEDNNSASSYEIRYSLSPITEANFESAILAGSLAAQSQGSMETYTFENLSPHTSYYFAIRSRDYFSNISAISNVLNVTTTGVPVMEVAPLSLTSNLYVGESEVQQISISNTGEGVLEYILELGSTSFSKAMTVLQQSAVFKGLDTPHDKSIKPVTNEALSAGQFERVDLQQVIGSIQQSSDIDLQIVLDSLNNSHSTITALIPDYYSFSEGETGYEIWDGGNDMYDGGNKLATDVGGYINYHDKAITTSTYLNNEHYFTAKYPGLFVLATDLNEQSYFEITGNLGADGSGSVDGAVLSLVKNGKSYLGFVKRVYDAWDPSVNHLIIVEDNGSVNHEFSTNTNDDYHRINGLTGIDRMYYLLFAGTSGSYIDNDVMLGVMDRFVSISTGTRGVFLEEHSGTVEAGETKAVDILFDAAGLEPGQYNSNIFITSNASDETTTVATELNVEGAPHITSNFTNLDFGNVFINQSAQLSLYLKNTGNEDLEITDISVDDSAYVTSVGSGAVVPGDSLLVNIDFSPVSTGSIGADLMIRSNDPNNDPYQIRLIGNGVEPPVINVNPISLTEALYTGGTSSQIITISNSGNSELYVVNSIDYAEVSGSSVFTLSEKMVKAKDPDSDKQIEIFAQRLEATLTDLTGINVGVFGYGDYSILIQDISARGASVTELFFPLSDMTAYDIVIVNDYIYYASVSDLDMLIDFVDRGGNLIMEADDHDSQTNINYVIAQTSSVFNSLSNYYNDYFTDLAVHPITSNISGIYSFSYGGYYSGSSNEIVKDNDGNGHVVVEKLGAGKFVLMANELMINGAIYDEDNRLFANQVVDWLAGNIYSWLTVDPQSSQIASQSSSSFSIHFDATGLVGGIYNAEINVDSNDPVTPRITIPVTLEVTGIPLMELSLSEMALDDTYIGQERTDSLFIFNNGTETLHISNINSSHAEFIASSNTLDIEMGEGQWLKISFNPTTAAEIVGTLTFESDDPTNATVTISLSGLGMEPPQVTLSPSEIFESLVVGESSTRDISIFNSGNGELQYEMYVSYGAEASSGARQTDVPAVGYFADMSRYQSAKSDAAQLGIGDTLNVNNNFIERSTGMAYVDGFLYVISYITNELVKFDPVTLTEVSRFGIHLYPYSITWDGTYLWIGDYVGNVYAYDRNGTQHGSFSCPFEYYPTIAWDGDHLIISKAFSYKSTIYELDVTGTISDTFHSSYGGYIYSSVYVDSHNGGTFWAIDFEHLGRIIHYALEDQEMTVMEEITVNSNYIPAYSIAHNGSNLLLATWDGTISEIDDGVVEASWLKLSSDIGNIGPASSGTNSVSIDAAELEAGEYSAIIHFISNDPEKPKIKIPVSLNVCEAASASPPEIELPVDDQVIDPDDGKVLIDMEGVFSSSAELTYGFYTNNPTLAQIDLYGPILAINPVQLGEMVVTVYAFDSDCGRTEDSFKVSIEEITAIEDEITGADIKIYPNPMGSSGGVIEFISKKHGDVDITLLDINGREVQKLYSGEISSGVNLIEISNGVQSGFYLVKITMDEQSNLLRLMVK</sequence>
<dbReference type="SUPFAM" id="SSF101898">
    <property type="entry name" value="NHL repeat"/>
    <property type="match status" value="1"/>
</dbReference>
<evidence type="ECO:0000256" key="9">
    <source>
        <dbReference type="PROSITE-ProRule" id="PRU01240"/>
    </source>
</evidence>
<organism evidence="11 12">
    <name type="scientific">Fulvivirga imtechensis AK7</name>
    <dbReference type="NCBI Taxonomy" id="1237149"/>
    <lineage>
        <taxon>Bacteria</taxon>
        <taxon>Pseudomonadati</taxon>
        <taxon>Bacteroidota</taxon>
        <taxon>Cytophagia</taxon>
        <taxon>Cytophagales</taxon>
        <taxon>Fulvivirgaceae</taxon>
        <taxon>Fulvivirga</taxon>
    </lineage>
</organism>
<dbReference type="NCBIfam" id="TIGR04183">
    <property type="entry name" value="Por_Secre_tail"/>
    <property type="match status" value="1"/>
</dbReference>
<dbReference type="InterPro" id="IPR036116">
    <property type="entry name" value="FN3_sf"/>
</dbReference>
<keyword evidence="4 9" id="KW-0645">Protease</keyword>
<keyword evidence="5 9" id="KW-0378">Hydrolase</keyword>
<proteinExistence type="inferred from homology"/>
<dbReference type="GO" id="GO:0016020">
    <property type="term" value="C:membrane"/>
    <property type="evidence" value="ECO:0007669"/>
    <property type="project" value="TreeGrafter"/>
</dbReference>
<keyword evidence="12" id="KW-1185">Reference proteome</keyword>
<feature type="domain" description="Fibronectin type-III" evidence="10">
    <location>
        <begin position="512"/>
        <end position="617"/>
    </location>
</feature>
<dbReference type="InterPro" id="IPR000209">
    <property type="entry name" value="Peptidase_S8/S53_dom"/>
</dbReference>
<dbReference type="InterPro" id="IPR013783">
    <property type="entry name" value="Ig-like_fold"/>
</dbReference>
<dbReference type="eggNOG" id="COG3391">
    <property type="taxonomic scope" value="Bacteria"/>
</dbReference>
<dbReference type="EMBL" id="AMZN01000037">
    <property type="protein sequence ID" value="ELR71582.1"/>
    <property type="molecule type" value="Genomic_DNA"/>
</dbReference>
<dbReference type="PATRIC" id="fig|1237149.3.peg.2364"/>
<dbReference type="PRINTS" id="PR00723">
    <property type="entry name" value="SUBTILISIN"/>
</dbReference>
<gene>
    <name evidence="11" type="ORF">C900_02497</name>
</gene>
<dbReference type="Pfam" id="PF00041">
    <property type="entry name" value="fn3"/>
    <property type="match status" value="1"/>
</dbReference>
<dbReference type="InterPro" id="IPR023828">
    <property type="entry name" value="Peptidase_S8_Ser-AS"/>
</dbReference>
<evidence type="ECO:0000256" key="4">
    <source>
        <dbReference type="ARBA" id="ARBA00022670"/>
    </source>
</evidence>
<dbReference type="InterPro" id="IPR026444">
    <property type="entry name" value="Secre_tail"/>
</dbReference>
<dbReference type="NCBIfam" id="NF012200">
    <property type="entry name" value="choice_anch_D"/>
    <property type="match status" value="2"/>
</dbReference>
<keyword evidence="8" id="KW-0966">Cell projection</keyword>
<evidence type="ECO:0000256" key="5">
    <source>
        <dbReference type="ARBA" id="ARBA00022801"/>
    </source>
</evidence>
<dbReference type="Proteomes" id="UP000011135">
    <property type="component" value="Unassembled WGS sequence"/>
</dbReference>
<dbReference type="SUPFAM" id="SSF52317">
    <property type="entry name" value="Class I glutamine amidotransferase-like"/>
    <property type="match status" value="1"/>
</dbReference>
<dbReference type="CDD" id="cd00063">
    <property type="entry name" value="FN3"/>
    <property type="match status" value="1"/>
</dbReference>
<dbReference type="Pfam" id="PF00082">
    <property type="entry name" value="Peptidase_S8"/>
    <property type="match status" value="1"/>
</dbReference>
<evidence type="ECO:0000256" key="3">
    <source>
        <dbReference type="ARBA" id="ARBA00022490"/>
    </source>
</evidence>
<dbReference type="SUPFAM" id="SSF52743">
    <property type="entry name" value="Subtilisin-like"/>
    <property type="match status" value="1"/>
</dbReference>
<keyword evidence="6 9" id="KW-0720">Serine protease</keyword>
<dbReference type="InterPro" id="IPR015500">
    <property type="entry name" value="Peptidase_S8_subtilisin-rel"/>
</dbReference>
<dbReference type="PANTHER" id="PTHR42884">
    <property type="entry name" value="PROPROTEIN CONVERTASE SUBTILISIN/KEXIN-RELATED"/>
    <property type="match status" value="1"/>
</dbReference>
<accession>L8JWJ0</accession>
<dbReference type="SMART" id="SM00060">
    <property type="entry name" value="FN3"/>
    <property type="match status" value="1"/>
</dbReference>
<dbReference type="PROSITE" id="PS00138">
    <property type="entry name" value="SUBTILASE_SER"/>
    <property type="match status" value="1"/>
</dbReference>
<dbReference type="PROSITE" id="PS50853">
    <property type="entry name" value="FN3"/>
    <property type="match status" value="1"/>
</dbReference>
<dbReference type="PANTHER" id="PTHR42884:SF14">
    <property type="entry name" value="NEUROENDOCRINE CONVERTASE 1"/>
    <property type="match status" value="1"/>
</dbReference>
<dbReference type="InterPro" id="IPR036852">
    <property type="entry name" value="Peptidase_S8/S53_dom_sf"/>
</dbReference>
<feature type="active site" description="Charge relay system" evidence="9">
    <location>
        <position position="262"/>
    </location>
</feature>
<dbReference type="GO" id="GO:0016485">
    <property type="term" value="P:protein processing"/>
    <property type="evidence" value="ECO:0007669"/>
    <property type="project" value="TreeGrafter"/>
</dbReference>
<dbReference type="PROSITE" id="PS51892">
    <property type="entry name" value="SUBTILASE"/>
    <property type="match status" value="1"/>
</dbReference>
<feature type="active site" description="Charge relay system" evidence="9">
    <location>
        <position position="442"/>
    </location>
</feature>
<evidence type="ECO:0000256" key="1">
    <source>
        <dbReference type="ARBA" id="ARBA00004138"/>
    </source>
</evidence>
<reference evidence="11 12" key="1">
    <citation type="submission" date="2012-12" db="EMBL/GenBank/DDBJ databases">
        <title>Genome assembly of Fulvivirga imtechensis AK7.</title>
        <authorList>
            <person name="Nupur N."/>
            <person name="Khatri I."/>
            <person name="Kumar R."/>
            <person name="Subramanian S."/>
            <person name="Pinnaka A."/>
        </authorList>
    </citation>
    <scope>NUCLEOTIDE SEQUENCE [LARGE SCALE GENOMIC DNA]</scope>
    <source>
        <strain evidence="11 12">AK7</strain>
    </source>
</reference>
<protein>
    <recommendedName>
        <fullName evidence="10">Fibronectin type-III domain-containing protein</fullName>
    </recommendedName>
</protein>
<name>L8JWJ0_9BACT</name>
<dbReference type="Pfam" id="PF22544">
    <property type="entry name" value="HYDIN_VesB_CFA65-like_Ig"/>
    <property type="match status" value="2"/>
</dbReference>
<keyword evidence="7" id="KW-0969">Cilium</keyword>
<evidence type="ECO:0000313" key="11">
    <source>
        <dbReference type="EMBL" id="ELR71582.1"/>
    </source>
</evidence>
<dbReference type="GO" id="GO:0005737">
    <property type="term" value="C:cytoplasm"/>
    <property type="evidence" value="ECO:0007669"/>
    <property type="project" value="UniProtKB-SubCell"/>
</dbReference>
<dbReference type="GO" id="GO:0004252">
    <property type="term" value="F:serine-type endopeptidase activity"/>
    <property type="evidence" value="ECO:0007669"/>
    <property type="project" value="UniProtKB-UniRule"/>
</dbReference>
<evidence type="ECO:0000256" key="2">
    <source>
        <dbReference type="ARBA" id="ARBA00004496"/>
    </source>
</evidence>
<dbReference type="PROSITE" id="PS00137">
    <property type="entry name" value="SUBTILASE_HIS"/>
    <property type="match status" value="1"/>
</dbReference>